<dbReference type="PANTHER" id="PTHR33075">
    <property type="entry name" value="OS02G0499800 PROTEIN"/>
    <property type="match status" value="1"/>
</dbReference>
<dbReference type="EMBL" id="PQIB02000014">
    <property type="protein sequence ID" value="RLM70036.1"/>
    <property type="molecule type" value="Genomic_DNA"/>
</dbReference>
<sequence length="370" mass="39289">MGLAREAVGGSGFSGKAIYIRECFLDEEHNSWSHVPQKHGRSFAEVVSGAPPLSGANCVELGSRGSVLNRLVFPRVSAFERLDSAGDLFTHKHQDVQQAKNKGAAKNTGFELTPPEINAAVNLDLNLGGNLANSKRAPASSQAVGRYGATKQWGAGILNPIAVVADRKIVMADAFIEVNDIVPNVIEEELDLNVPVVEQPPEEAVQSQLGDPKVKTILEDSTPPSSPTLITSQPPASGPSVSKKKKGKKAVVIVDTDVRLSLRVKKSKQGFKTSTCVDKNCLACDSAPPALSPSLIKNMGVDFCKVSEDKLTQENLKKKKLKTKSTIGPKVKKDKAQSGSEAPLEATSSRTGRKTAEGPAASKGVKRRPG</sequence>
<organism evidence="2 3">
    <name type="scientific">Panicum miliaceum</name>
    <name type="common">Proso millet</name>
    <name type="synonym">Broomcorn millet</name>
    <dbReference type="NCBI Taxonomy" id="4540"/>
    <lineage>
        <taxon>Eukaryota</taxon>
        <taxon>Viridiplantae</taxon>
        <taxon>Streptophyta</taxon>
        <taxon>Embryophyta</taxon>
        <taxon>Tracheophyta</taxon>
        <taxon>Spermatophyta</taxon>
        <taxon>Magnoliopsida</taxon>
        <taxon>Liliopsida</taxon>
        <taxon>Poales</taxon>
        <taxon>Poaceae</taxon>
        <taxon>PACMAD clade</taxon>
        <taxon>Panicoideae</taxon>
        <taxon>Panicodae</taxon>
        <taxon>Paniceae</taxon>
        <taxon>Panicinae</taxon>
        <taxon>Panicum</taxon>
        <taxon>Panicum sect. Panicum</taxon>
    </lineage>
</organism>
<evidence type="ECO:0000313" key="3">
    <source>
        <dbReference type="Proteomes" id="UP000275267"/>
    </source>
</evidence>
<feature type="compositionally biased region" description="Low complexity" evidence="1">
    <location>
        <begin position="221"/>
        <end position="241"/>
    </location>
</feature>
<protein>
    <submittedName>
        <fullName evidence="2">Uncharacterized protein</fullName>
    </submittedName>
</protein>
<gene>
    <name evidence="2" type="ORF">C2845_PM17G06160</name>
</gene>
<dbReference type="AlphaFoldDB" id="A0A3L6Q4U1"/>
<comment type="caution">
    <text evidence="2">The sequence shown here is derived from an EMBL/GenBank/DDBJ whole genome shotgun (WGS) entry which is preliminary data.</text>
</comment>
<proteinExistence type="predicted"/>
<feature type="region of interest" description="Disordered" evidence="1">
    <location>
        <begin position="317"/>
        <end position="370"/>
    </location>
</feature>
<evidence type="ECO:0000313" key="2">
    <source>
        <dbReference type="EMBL" id="RLM70036.1"/>
    </source>
</evidence>
<accession>A0A3L6Q4U1</accession>
<reference evidence="3" key="1">
    <citation type="journal article" date="2019" name="Nat. Commun.">
        <title>The genome of broomcorn millet.</title>
        <authorList>
            <person name="Zou C."/>
            <person name="Miki D."/>
            <person name="Li D."/>
            <person name="Tang Q."/>
            <person name="Xiao L."/>
            <person name="Rajput S."/>
            <person name="Deng P."/>
            <person name="Jia W."/>
            <person name="Huang R."/>
            <person name="Zhang M."/>
            <person name="Sun Y."/>
            <person name="Hu J."/>
            <person name="Fu X."/>
            <person name="Schnable P.S."/>
            <person name="Li F."/>
            <person name="Zhang H."/>
            <person name="Feng B."/>
            <person name="Zhu X."/>
            <person name="Liu R."/>
            <person name="Schnable J.C."/>
            <person name="Zhu J.-K."/>
            <person name="Zhang H."/>
        </authorList>
    </citation>
    <scope>NUCLEOTIDE SEQUENCE [LARGE SCALE GENOMIC DNA]</scope>
</reference>
<keyword evidence="3" id="KW-1185">Reference proteome</keyword>
<name>A0A3L6Q4U1_PANMI</name>
<evidence type="ECO:0000256" key="1">
    <source>
        <dbReference type="SAM" id="MobiDB-lite"/>
    </source>
</evidence>
<dbReference type="Proteomes" id="UP000275267">
    <property type="component" value="Unassembled WGS sequence"/>
</dbReference>
<feature type="region of interest" description="Disordered" evidence="1">
    <location>
        <begin position="201"/>
        <end position="245"/>
    </location>
</feature>